<organism evidence="3 4">
    <name type="scientific">Athelia psychrophila</name>
    <dbReference type="NCBI Taxonomy" id="1759441"/>
    <lineage>
        <taxon>Eukaryota</taxon>
        <taxon>Fungi</taxon>
        <taxon>Dikarya</taxon>
        <taxon>Basidiomycota</taxon>
        <taxon>Agaricomycotina</taxon>
        <taxon>Agaricomycetes</taxon>
        <taxon>Agaricomycetidae</taxon>
        <taxon>Atheliales</taxon>
        <taxon>Atheliaceae</taxon>
        <taxon>Athelia</taxon>
    </lineage>
</organism>
<evidence type="ECO:0000256" key="2">
    <source>
        <dbReference type="SAM" id="Phobius"/>
    </source>
</evidence>
<feature type="region of interest" description="Disordered" evidence="1">
    <location>
        <begin position="535"/>
        <end position="573"/>
    </location>
</feature>
<name>A0A167WCS1_9AGAM</name>
<dbReference type="OrthoDB" id="5427664at2759"/>
<evidence type="ECO:0000313" key="4">
    <source>
        <dbReference type="Proteomes" id="UP000076532"/>
    </source>
</evidence>
<evidence type="ECO:0000313" key="3">
    <source>
        <dbReference type="EMBL" id="KZP05942.1"/>
    </source>
</evidence>
<keyword evidence="4" id="KW-1185">Reference proteome</keyword>
<feature type="compositionally biased region" description="Polar residues" evidence="1">
    <location>
        <begin position="560"/>
        <end position="573"/>
    </location>
</feature>
<feature type="transmembrane region" description="Helical" evidence="2">
    <location>
        <begin position="190"/>
        <end position="208"/>
    </location>
</feature>
<feature type="transmembrane region" description="Helical" evidence="2">
    <location>
        <begin position="87"/>
        <end position="104"/>
    </location>
</feature>
<reference evidence="3 4" key="1">
    <citation type="journal article" date="2016" name="Mol. Biol. Evol.">
        <title>Comparative Genomics of Early-Diverging Mushroom-Forming Fungi Provides Insights into the Origins of Lignocellulose Decay Capabilities.</title>
        <authorList>
            <person name="Nagy L.G."/>
            <person name="Riley R."/>
            <person name="Tritt A."/>
            <person name="Adam C."/>
            <person name="Daum C."/>
            <person name="Floudas D."/>
            <person name="Sun H."/>
            <person name="Yadav J.S."/>
            <person name="Pangilinan J."/>
            <person name="Larsson K.H."/>
            <person name="Matsuura K."/>
            <person name="Barry K."/>
            <person name="Labutti K."/>
            <person name="Kuo R."/>
            <person name="Ohm R.A."/>
            <person name="Bhattacharya S.S."/>
            <person name="Shirouzu T."/>
            <person name="Yoshinaga Y."/>
            <person name="Martin F.M."/>
            <person name="Grigoriev I.V."/>
            <person name="Hibbett D.S."/>
        </authorList>
    </citation>
    <scope>NUCLEOTIDE SEQUENCE [LARGE SCALE GENOMIC DNA]</scope>
    <source>
        <strain evidence="3 4">CBS 109695</strain>
    </source>
</reference>
<feature type="transmembrane region" description="Helical" evidence="2">
    <location>
        <begin position="341"/>
        <end position="361"/>
    </location>
</feature>
<keyword evidence="2" id="KW-1133">Transmembrane helix</keyword>
<protein>
    <submittedName>
        <fullName evidence="3">Uncharacterized protein</fullName>
    </submittedName>
</protein>
<feature type="transmembrane region" description="Helical" evidence="2">
    <location>
        <begin position="64"/>
        <end position="81"/>
    </location>
</feature>
<proteinExistence type="predicted"/>
<gene>
    <name evidence="3" type="ORF">FIBSPDRAFT_1053818</name>
</gene>
<feature type="transmembrane region" description="Helical" evidence="2">
    <location>
        <begin position="309"/>
        <end position="326"/>
    </location>
</feature>
<feature type="region of interest" description="Disordered" evidence="1">
    <location>
        <begin position="423"/>
        <end position="450"/>
    </location>
</feature>
<dbReference type="Proteomes" id="UP000076532">
    <property type="component" value="Unassembled WGS sequence"/>
</dbReference>
<dbReference type="EMBL" id="KV417811">
    <property type="protein sequence ID" value="KZP05942.1"/>
    <property type="molecule type" value="Genomic_DNA"/>
</dbReference>
<evidence type="ECO:0000256" key="1">
    <source>
        <dbReference type="SAM" id="MobiDB-lite"/>
    </source>
</evidence>
<feature type="compositionally biased region" description="Polar residues" evidence="1">
    <location>
        <begin position="423"/>
        <end position="447"/>
    </location>
</feature>
<sequence length="573" mass="62330">MTCPGTSLPSEVDGTAFYTNLNSTLFAAFNGSLQDEVSVYCAANANVCFGICPNADIAGVGVRVAFYINAIFTALLVALSPDESPSAAWASTLLTIAMVVPAIIQKKQKTLTLYHATLVLNFATFSSISSLAVAPLCTVWRQIDNKDHPGHVSHTITPNQRSLPLPVLTHQLVAPPPAPVKTTEPQRHRARIILSFALIAQISLQWAWATYLFTSPYYAQEACSPETRVVLFFVSMKAMTINEGQFALWGCWLLFSISVTLLFGILLVLSSTSGANGNRQPKKPLRKPKTSWITRTTKKWDPRGNKRRAIVFVFAVLICSALVFVSERQAHDNCVSGDNDSWGFGQIAALLFALAPLWSIVESEGGQRYYKRFTDFLGKIHHYKLAHAVDPSHTSASSEFGHQSSSSQDVLIPLLPYGHSASPSFSPANTHSPSISRQQSPNASELSSPRHELWPQISNLSLNAHGRSDSLLSELSVAQENHLPSSEDEDEDDHFWDASMLLTHPPRLASDSSSSLRPPSPTPIPLIAPSITVIPPSMANSRAPSPSPSNWGGGEEESPLSPSTRNLINFSPI</sequence>
<keyword evidence="2" id="KW-0472">Membrane</keyword>
<dbReference type="AlphaFoldDB" id="A0A167WCS1"/>
<keyword evidence="2" id="KW-0812">Transmembrane</keyword>
<feature type="compositionally biased region" description="Low complexity" evidence="1">
    <location>
        <begin position="535"/>
        <end position="550"/>
    </location>
</feature>
<accession>A0A167WCS1</accession>
<feature type="transmembrane region" description="Helical" evidence="2">
    <location>
        <begin position="246"/>
        <end position="269"/>
    </location>
</feature>